<comment type="caution">
    <text evidence="12">The sequence shown here is derived from an EMBL/GenBank/DDBJ whole genome shotgun (WGS) entry which is preliminary data.</text>
</comment>
<feature type="domain" description="FAD-dependent oxidoreductase 2 FAD-binding" evidence="11">
    <location>
        <begin position="108"/>
        <end position="300"/>
    </location>
</feature>
<protein>
    <submittedName>
        <fullName evidence="12">Tryptophan-rich sensory protein</fullName>
    </submittedName>
</protein>
<dbReference type="SUPFAM" id="SSF56425">
    <property type="entry name" value="Succinate dehydrogenase/fumarate reductase flavoprotein, catalytic domain"/>
    <property type="match status" value="1"/>
</dbReference>
<evidence type="ECO:0000256" key="4">
    <source>
        <dbReference type="ARBA" id="ARBA00022630"/>
    </source>
</evidence>
<evidence type="ECO:0000256" key="9">
    <source>
        <dbReference type="ARBA" id="ARBA00023136"/>
    </source>
</evidence>
<dbReference type="InterPro" id="IPR036188">
    <property type="entry name" value="FAD/NAD-bd_sf"/>
</dbReference>
<dbReference type="AlphaFoldDB" id="A0A9E2KIH7"/>
<dbReference type="GO" id="GO:0016020">
    <property type="term" value="C:membrane"/>
    <property type="evidence" value="ECO:0007669"/>
    <property type="project" value="UniProtKB-SubCell"/>
</dbReference>
<evidence type="ECO:0000259" key="11">
    <source>
        <dbReference type="Pfam" id="PF00890"/>
    </source>
</evidence>
<keyword evidence="5 10" id="KW-0812">Transmembrane</keyword>
<reference evidence="12" key="1">
    <citation type="journal article" date="2021" name="PeerJ">
        <title>Extensive microbial diversity within the chicken gut microbiome revealed by metagenomics and culture.</title>
        <authorList>
            <person name="Gilroy R."/>
            <person name="Ravi A."/>
            <person name="Getino M."/>
            <person name="Pursley I."/>
            <person name="Horton D.L."/>
            <person name="Alikhan N.F."/>
            <person name="Baker D."/>
            <person name="Gharbi K."/>
            <person name="Hall N."/>
            <person name="Watson M."/>
            <person name="Adriaenssens E.M."/>
            <person name="Foster-Nyarko E."/>
            <person name="Jarju S."/>
            <person name="Secka A."/>
            <person name="Antonio M."/>
            <person name="Oren A."/>
            <person name="Chaudhuri R.R."/>
            <person name="La Ragione R."/>
            <person name="Hildebrand F."/>
            <person name="Pallen M.J."/>
        </authorList>
    </citation>
    <scope>NUCLEOTIDE SEQUENCE</scope>
    <source>
        <strain evidence="12">742</strain>
    </source>
</reference>
<dbReference type="CDD" id="cd15904">
    <property type="entry name" value="TSPO_MBR"/>
    <property type="match status" value="1"/>
</dbReference>
<dbReference type="Pfam" id="PF03073">
    <property type="entry name" value="TspO_MBR"/>
    <property type="match status" value="1"/>
</dbReference>
<evidence type="ECO:0000256" key="7">
    <source>
        <dbReference type="ARBA" id="ARBA00022989"/>
    </source>
</evidence>
<dbReference type="GO" id="GO:0033765">
    <property type="term" value="F:steroid dehydrogenase activity, acting on the CH-CH group of donors"/>
    <property type="evidence" value="ECO:0007669"/>
    <property type="project" value="UniProtKB-ARBA"/>
</dbReference>
<dbReference type="Gene3D" id="1.20.1260.100">
    <property type="entry name" value="TspO/MBR protein"/>
    <property type="match status" value="1"/>
</dbReference>
<keyword evidence="7 10" id="KW-1133">Transmembrane helix</keyword>
<keyword evidence="6" id="KW-0274">FAD</keyword>
<dbReference type="PANTHER" id="PTHR43400:SF7">
    <property type="entry name" value="FAD-DEPENDENT OXIDOREDUCTASE 2 FAD BINDING DOMAIN-CONTAINING PROTEIN"/>
    <property type="match status" value="1"/>
</dbReference>
<evidence type="ECO:0000256" key="3">
    <source>
        <dbReference type="ARBA" id="ARBA00007524"/>
    </source>
</evidence>
<dbReference type="InterPro" id="IPR038330">
    <property type="entry name" value="TspO/MBR-related_sf"/>
</dbReference>
<dbReference type="Gene3D" id="3.90.700.10">
    <property type="entry name" value="Succinate dehydrogenase/fumarate reductase flavoprotein, catalytic domain"/>
    <property type="match status" value="1"/>
</dbReference>
<sequence>MKKHTIAAYAFWIFLAEGAGGAAGWLTREGVRIYTETIVKPPFSPPPIVFPVAWTLLYALMGVSAARIALAPGVQDRARALCCNEFGGANYKCSKTGNAIVRSNDALRFALYGGLIVDPCGDRFMNEQYLSDRPLALGGEMSLRVARYYAVVDQAMYEECRDKGVLSYFGKPKDWYVGNTGYTTELLPNLDEHMQQAIDEKWAFKGTLAECAEFFGLENLEQAVADYNALCAAKKDDQFYKSSYLLRELTGDTFYVMEYEPSIWCTFGGVKTDAYSRAVTPQQEPIPGLYVAGVDNGSLYASPYYENEGAALGTAYTSGIVAADCMIDYIQGI</sequence>
<organism evidence="12 13">
    <name type="scientific">Candidatus Faecalibacterium intestinavium</name>
    <dbReference type="NCBI Taxonomy" id="2838580"/>
    <lineage>
        <taxon>Bacteria</taxon>
        <taxon>Bacillati</taxon>
        <taxon>Bacillota</taxon>
        <taxon>Clostridia</taxon>
        <taxon>Eubacteriales</taxon>
        <taxon>Oscillospiraceae</taxon>
        <taxon>Faecalibacterium</taxon>
    </lineage>
</organism>
<dbReference type="InterPro" id="IPR027477">
    <property type="entry name" value="Succ_DH/fumarate_Rdtase_cat_sf"/>
</dbReference>
<dbReference type="InterPro" id="IPR004307">
    <property type="entry name" value="TspO_MBR"/>
</dbReference>
<comment type="cofactor">
    <cofactor evidence="1">
        <name>FAD</name>
        <dbReference type="ChEBI" id="CHEBI:57692"/>
    </cofactor>
</comment>
<evidence type="ECO:0000256" key="8">
    <source>
        <dbReference type="ARBA" id="ARBA00023002"/>
    </source>
</evidence>
<comment type="similarity">
    <text evidence="3">Belongs to the TspO/BZRP family.</text>
</comment>
<dbReference type="PANTHER" id="PTHR43400">
    <property type="entry name" value="FUMARATE REDUCTASE"/>
    <property type="match status" value="1"/>
</dbReference>
<keyword evidence="9 10" id="KW-0472">Membrane</keyword>
<dbReference type="Proteomes" id="UP000824178">
    <property type="component" value="Unassembled WGS sequence"/>
</dbReference>
<evidence type="ECO:0000313" key="12">
    <source>
        <dbReference type="EMBL" id="MBU3818765.1"/>
    </source>
</evidence>
<gene>
    <name evidence="12" type="ORF">H9864_00030</name>
</gene>
<evidence type="ECO:0000256" key="1">
    <source>
        <dbReference type="ARBA" id="ARBA00001974"/>
    </source>
</evidence>
<evidence type="ECO:0000256" key="5">
    <source>
        <dbReference type="ARBA" id="ARBA00022692"/>
    </source>
</evidence>
<evidence type="ECO:0000256" key="6">
    <source>
        <dbReference type="ARBA" id="ARBA00022827"/>
    </source>
</evidence>
<name>A0A9E2KIH7_9FIRM</name>
<evidence type="ECO:0000256" key="10">
    <source>
        <dbReference type="SAM" id="Phobius"/>
    </source>
</evidence>
<reference evidence="12" key="2">
    <citation type="submission" date="2021-04" db="EMBL/GenBank/DDBJ databases">
        <authorList>
            <person name="Gilroy R."/>
        </authorList>
    </citation>
    <scope>NUCLEOTIDE SEQUENCE</scope>
    <source>
        <strain evidence="12">742</strain>
    </source>
</reference>
<evidence type="ECO:0000313" key="13">
    <source>
        <dbReference type="Proteomes" id="UP000824178"/>
    </source>
</evidence>
<dbReference type="Gene3D" id="3.50.50.60">
    <property type="entry name" value="FAD/NAD(P)-binding domain"/>
    <property type="match status" value="1"/>
</dbReference>
<dbReference type="SUPFAM" id="SSF51905">
    <property type="entry name" value="FAD/NAD(P)-binding domain"/>
    <property type="match status" value="1"/>
</dbReference>
<feature type="transmembrane region" description="Helical" evidence="10">
    <location>
        <begin position="48"/>
        <end position="70"/>
    </location>
</feature>
<comment type="subcellular location">
    <subcellularLocation>
        <location evidence="2">Membrane</location>
        <topology evidence="2">Multi-pass membrane protein</topology>
    </subcellularLocation>
</comment>
<dbReference type="InterPro" id="IPR050315">
    <property type="entry name" value="FAD-oxidoreductase_2"/>
</dbReference>
<proteinExistence type="inferred from homology"/>
<dbReference type="InterPro" id="IPR003953">
    <property type="entry name" value="FAD-dep_OxRdtase_2_FAD-bd"/>
</dbReference>
<dbReference type="EMBL" id="JAHLFH010000002">
    <property type="protein sequence ID" value="MBU3818765.1"/>
    <property type="molecule type" value="Genomic_DNA"/>
</dbReference>
<dbReference type="Pfam" id="PF00890">
    <property type="entry name" value="FAD_binding_2"/>
    <property type="match status" value="1"/>
</dbReference>
<keyword evidence="8" id="KW-0560">Oxidoreductase</keyword>
<keyword evidence="4" id="KW-0285">Flavoprotein</keyword>
<evidence type="ECO:0000256" key="2">
    <source>
        <dbReference type="ARBA" id="ARBA00004141"/>
    </source>
</evidence>
<accession>A0A9E2KIH7</accession>